<accession>A0A7R9CKI9</accession>
<protein>
    <submittedName>
        <fullName evidence="1">Uncharacterized protein</fullName>
    </submittedName>
</protein>
<proteinExistence type="predicted"/>
<organism evidence="1">
    <name type="scientific">Timema poppense</name>
    <name type="common">Walking stick</name>
    <dbReference type="NCBI Taxonomy" id="170557"/>
    <lineage>
        <taxon>Eukaryota</taxon>
        <taxon>Metazoa</taxon>
        <taxon>Ecdysozoa</taxon>
        <taxon>Arthropoda</taxon>
        <taxon>Hexapoda</taxon>
        <taxon>Insecta</taxon>
        <taxon>Pterygota</taxon>
        <taxon>Neoptera</taxon>
        <taxon>Polyneoptera</taxon>
        <taxon>Phasmatodea</taxon>
        <taxon>Timematodea</taxon>
        <taxon>Timematoidea</taxon>
        <taxon>Timematidae</taxon>
        <taxon>Timema</taxon>
    </lineage>
</organism>
<sequence length="61" mass="6848">MSQLTEFTPLSPEDNPPGVGYLLSKIFKFGKVSNSPSRYYTLKIEKGHLDTDPGFESRVQV</sequence>
<dbReference type="EMBL" id="OD000578">
    <property type="protein sequence ID" value="CAD7398243.1"/>
    <property type="molecule type" value="Genomic_DNA"/>
</dbReference>
<evidence type="ECO:0000313" key="1">
    <source>
        <dbReference type="EMBL" id="CAD7398243.1"/>
    </source>
</evidence>
<dbReference type="AlphaFoldDB" id="A0A7R9CKI9"/>
<reference evidence="1" key="1">
    <citation type="submission" date="2020-11" db="EMBL/GenBank/DDBJ databases">
        <authorList>
            <person name="Tran Van P."/>
        </authorList>
    </citation>
    <scope>NUCLEOTIDE SEQUENCE</scope>
</reference>
<gene>
    <name evidence="1" type="ORF">TPSB3V08_LOCUS1583</name>
</gene>
<name>A0A7R9CKI9_TIMPO</name>